<evidence type="ECO:0000313" key="1">
    <source>
        <dbReference type="EMBL" id="KAL1396116.1"/>
    </source>
</evidence>
<name>A0ABD1D910_CULPP</name>
<accession>A0ABD1D910</accession>
<keyword evidence="2" id="KW-1185">Reference proteome</keyword>
<organism evidence="1 2">
    <name type="scientific">Culex pipiens pipiens</name>
    <name type="common">Northern house mosquito</name>
    <dbReference type="NCBI Taxonomy" id="38569"/>
    <lineage>
        <taxon>Eukaryota</taxon>
        <taxon>Metazoa</taxon>
        <taxon>Ecdysozoa</taxon>
        <taxon>Arthropoda</taxon>
        <taxon>Hexapoda</taxon>
        <taxon>Insecta</taxon>
        <taxon>Pterygota</taxon>
        <taxon>Neoptera</taxon>
        <taxon>Endopterygota</taxon>
        <taxon>Diptera</taxon>
        <taxon>Nematocera</taxon>
        <taxon>Culicoidea</taxon>
        <taxon>Culicidae</taxon>
        <taxon>Culicinae</taxon>
        <taxon>Culicini</taxon>
        <taxon>Culex</taxon>
        <taxon>Culex</taxon>
    </lineage>
</organism>
<dbReference type="Proteomes" id="UP001562425">
    <property type="component" value="Unassembled WGS sequence"/>
</dbReference>
<gene>
    <name evidence="1" type="ORF">pipiens_010743</name>
</gene>
<comment type="caution">
    <text evidence="1">The sequence shown here is derived from an EMBL/GenBank/DDBJ whole genome shotgun (WGS) entry which is preliminary data.</text>
</comment>
<dbReference type="EMBL" id="JBEHCU010006830">
    <property type="protein sequence ID" value="KAL1396116.1"/>
    <property type="molecule type" value="Genomic_DNA"/>
</dbReference>
<sequence>MGVFSNMSTEREMDTLLLSIPNTPMGLQIVKTLIKHLIAEILANDGTQLRLLQHLLQQLLVKQNEMIASLKSHNSK</sequence>
<proteinExistence type="predicted"/>
<evidence type="ECO:0000313" key="2">
    <source>
        <dbReference type="Proteomes" id="UP001562425"/>
    </source>
</evidence>
<protein>
    <submittedName>
        <fullName evidence="1">Uncharacterized protein</fullName>
    </submittedName>
</protein>
<reference evidence="1 2" key="1">
    <citation type="submission" date="2024-05" db="EMBL/GenBank/DDBJ databases">
        <title>Culex pipiens pipiens assembly and annotation.</title>
        <authorList>
            <person name="Alout H."/>
            <person name="Durand T."/>
        </authorList>
    </citation>
    <scope>NUCLEOTIDE SEQUENCE [LARGE SCALE GENOMIC DNA]</scope>
    <source>
        <strain evidence="1">HA-2024</strain>
        <tissue evidence="1">Whole body</tissue>
    </source>
</reference>
<dbReference type="AlphaFoldDB" id="A0ABD1D910"/>